<dbReference type="Pfam" id="PF13692">
    <property type="entry name" value="Glyco_trans_1_4"/>
    <property type="match status" value="1"/>
</dbReference>
<dbReference type="Gene3D" id="3.40.50.2000">
    <property type="entry name" value="Glycogen Phosphorylase B"/>
    <property type="match status" value="2"/>
</dbReference>
<protein>
    <submittedName>
        <fullName evidence="2">Glycosyltransferase family 4 protein</fullName>
    </submittedName>
</protein>
<evidence type="ECO:0000313" key="2">
    <source>
        <dbReference type="EMBL" id="MPY66006.1"/>
    </source>
</evidence>
<gene>
    <name evidence="2" type="ORF">F8S09_04750</name>
</gene>
<dbReference type="SUPFAM" id="SSF53756">
    <property type="entry name" value="UDP-Glycosyltransferase/glycogen phosphorylase"/>
    <property type="match status" value="1"/>
</dbReference>
<name>A0A7X1NV50_9DEIO</name>
<dbReference type="PANTHER" id="PTHR12526">
    <property type="entry name" value="GLYCOSYLTRANSFERASE"/>
    <property type="match status" value="1"/>
</dbReference>
<organism evidence="2 3">
    <name type="scientific">Deinococcus terrestris</name>
    <dbReference type="NCBI Taxonomy" id="2651870"/>
    <lineage>
        <taxon>Bacteria</taxon>
        <taxon>Thermotogati</taxon>
        <taxon>Deinococcota</taxon>
        <taxon>Deinococci</taxon>
        <taxon>Deinococcales</taxon>
        <taxon>Deinococcaceae</taxon>
        <taxon>Deinococcus</taxon>
    </lineage>
</organism>
<dbReference type="Proteomes" id="UP000484842">
    <property type="component" value="Unassembled WGS sequence"/>
</dbReference>
<keyword evidence="2" id="KW-0808">Transferase</keyword>
<reference evidence="2 3" key="1">
    <citation type="submission" date="2019-10" db="EMBL/GenBank/DDBJ databases">
        <title>Deinococcus sp. isolated from soil.</title>
        <authorList>
            <person name="Li Y."/>
            <person name="Wang J."/>
        </authorList>
    </citation>
    <scope>NUCLEOTIDE SEQUENCE [LARGE SCALE GENOMIC DNA]</scope>
    <source>
        <strain evidence="2 3">SDU3-2</strain>
    </source>
</reference>
<dbReference type="InterPro" id="IPR028098">
    <property type="entry name" value="Glyco_trans_4-like_N"/>
</dbReference>
<dbReference type="PANTHER" id="PTHR12526:SF634">
    <property type="entry name" value="BLL3361 PROTEIN"/>
    <property type="match status" value="1"/>
</dbReference>
<dbReference type="Pfam" id="PF13439">
    <property type="entry name" value="Glyco_transf_4"/>
    <property type="match status" value="1"/>
</dbReference>
<keyword evidence="3" id="KW-1185">Reference proteome</keyword>
<accession>A0A7X1NV50</accession>
<sequence length="375" mass="42300">MRSSAPSTAPASLTSSRTHIAFMTDAPRVAGSEVWLLDLLPMLQARGLRTTMFLSREPRLDELVRRFGEAGVAVHRYRALEELPELTRDFDLRVLQMWYRHHYSELLPRLRGPRWVVSHDQMEFHYPQPLRFTHREAYPWTKAGPFRQADRILTVSEWAGDFVRRQMRLPDVRVLHNGVDVERYRPAHDEAERAALREAHGFRRFTVLVPGRFAPEKNQMTALLAARAAPHLDFVFTGDMDSPLGNLVQGVARRGSITNTRFLGRRWDMPDLYRAADALLQPTLAENQSLVTLEAMASGLPVVTTPIPAQAELVQDGVSGLLVKPRPGLLATALGALAAHPHRAREFGAAARAHVLSRHTLTHTADRLAELLREV</sequence>
<comment type="caution">
    <text evidence="2">The sequence shown here is derived from an EMBL/GenBank/DDBJ whole genome shotgun (WGS) entry which is preliminary data.</text>
</comment>
<dbReference type="GO" id="GO:0016740">
    <property type="term" value="F:transferase activity"/>
    <property type="evidence" value="ECO:0007669"/>
    <property type="project" value="UniProtKB-KW"/>
</dbReference>
<proteinExistence type="predicted"/>
<feature type="domain" description="Glycosyltransferase subfamily 4-like N-terminal" evidence="1">
    <location>
        <begin position="31"/>
        <end position="183"/>
    </location>
</feature>
<evidence type="ECO:0000313" key="3">
    <source>
        <dbReference type="Proteomes" id="UP000484842"/>
    </source>
</evidence>
<dbReference type="RefSeq" id="WP_152869342.1">
    <property type="nucleotide sequence ID" value="NZ_WBSL01000001.1"/>
</dbReference>
<evidence type="ECO:0000259" key="1">
    <source>
        <dbReference type="Pfam" id="PF13439"/>
    </source>
</evidence>
<dbReference type="AlphaFoldDB" id="A0A7X1NV50"/>
<dbReference type="EMBL" id="WBSL01000001">
    <property type="protein sequence ID" value="MPY66006.1"/>
    <property type="molecule type" value="Genomic_DNA"/>
</dbReference>
<dbReference type="CDD" id="cd03801">
    <property type="entry name" value="GT4_PimA-like"/>
    <property type="match status" value="1"/>
</dbReference>